<gene>
    <name evidence="6" type="ORF">OLEAN_C16750</name>
</gene>
<keyword evidence="7" id="KW-1185">Reference proteome</keyword>
<dbReference type="PATRIC" id="fig|698738.3.peg.1733"/>
<evidence type="ECO:0000313" key="7">
    <source>
        <dbReference type="Proteomes" id="UP000032749"/>
    </source>
</evidence>
<accession>R4YLW7</accession>
<keyword evidence="2" id="KW-0808">Transferase</keyword>
<dbReference type="Proteomes" id="UP000032749">
    <property type="component" value="Chromosome"/>
</dbReference>
<keyword evidence="3 6" id="KW-0418">Kinase</keyword>
<name>R4YLW7_OLEAN</name>
<dbReference type="Gene3D" id="3.30.420.40">
    <property type="match status" value="2"/>
</dbReference>
<evidence type="ECO:0000256" key="3">
    <source>
        <dbReference type="ARBA" id="ARBA00022777"/>
    </source>
</evidence>
<dbReference type="PANTHER" id="PTHR43095">
    <property type="entry name" value="SUGAR KINASE"/>
    <property type="match status" value="1"/>
</dbReference>
<dbReference type="PIRSF" id="PIRSF000538">
    <property type="entry name" value="GlpK"/>
    <property type="match status" value="1"/>
</dbReference>
<dbReference type="InterPro" id="IPR000577">
    <property type="entry name" value="Carb_kinase_FGGY"/>
</dbReference>
<comment type="similarity">
    <text evidence="1">Belongs to the FGGY kinase family.</text>
</comment>
<evidence type="ECO:0000313" key="6">
    <source>
        <dbReference type="EMBL" id="CCK75851.1"/>
    </source>
</evidence>
<dbReference type="InterPro" id="IPR050406">
    <property type="entry name" value="FGGY_Carb_Kinase"/>
</dbReference>
<evidence type="ECO:0000259" key="5">
    <source>
        <dbReference type="Pfam" id="PF02782"/>
    </source>
</evidence>
<dbReference type="GO" id="GO:0005975">
    <property type="term" value="P:carbohydrate metabolic process"/>
    <property type="evidence" value="ECO:0007669"/>
    <property type="project" value="InterPro"/>
</dbReference>
<dbReference type="HOGENOM" id="CLU_009281_3_4_6"/>
<dbReference type="CDD" id="cd07779">
    <property type="entry name" value="ASKHA_NBD_FGGY_YgcE-like"/>
    <property type="match status" value="1"/>
</dbReference>
<dbReference type="SUPFAM" id="SSF53067">
    <property type="entry name" value="Actin-like ATPase domain"/>
    <property type="match status" value="2"/>
</dbReference>
<dbReference type="InterPro" id="IPR043129">
    <property type="entry name" value="ATPase_NBD"/>
</dbReference>
<reference evidence="6 7" key="1">
    <citation type="journal article" date="2013" name="Nat. Commun.">
        <title>Genome sequence and functional genomic analysis of the oil-degrading bacterium Oleispira antarctica.</title>
        <authorList>
            <person name="Kube M."/>
            <person name="Chernikova T.N."/>
            <person name="Al-Ramahi Y."/>
            <person name="Beloqui A."/>
            <person name="Lopez-Cortez N."/>
            <person name="Guazzaroni M.E."/>
            <person name="Heipieper H.J."/>
            <person name="Klages S."/>
            <person name="Kotsyurbenko O.R."/>
            <person name="Langer I."/>
            <person name="Nechitaylo T.Y."/>
            <person name="Lunsdorf H."/>
            <person name="Fernandez M."/>
            <person name="Juarez S."/>
            <person name="Ciordia S."/>
            <person name="Singer A."/>
            <person name="Kagan O."/>
            <person name="Egorova O."/>
            <person name="Petit P.A."/>
            <person name="Stogios P."/>
            <person name="Kim Y."/>
            <person name="Tchigvintsev A."/>
            <person name="Flick R."/>
            <person name="Denaro R."/>
            <person name="Genovese M."/>
            <person name="Albar J.P."/>
            <person name="Reva O.N."/>
            <person name="Martinez-Gomariz M."/>
            <person name="Tran H."/>
            <person name="Ferrer M."/>
            <person name="Savchenko A."/>
            <person name="Yakunin A.F."/>
            <person name="Yakimov M.M."/>
            <person name="Golyshina O.V."/>
            <person name="Reinhardt R."/>
            <person name="Golyshin P.N."/>
        </authorList>
    </citation>
    <scope>NUCLEOTIDE SEQUENCE [LARGE SCALE GENOMIC DNA]</scope>
</reference>
<organism evidence="6 7">
    <name type="scientific">Oleispira antarctica RB-8</name>
    <dbReference type="NCBI Taxonomy" id="698738"/>
    <lineage>
        <taxon>Bacteria</taxon>
        <taxon>Pseudomonadati</taxon>
        <taxon>Pseudomonadota</taxon>
        <taxon>Gammaproteobacteria</taxon>
        <taxon>Oceanospirillales</taxon>
        <taxon>Oceanospirillaceae</taxon>
        <taxon>Oleispira</taxon>
    </lineage>
</organism>
<dbReference type="Pfam" id="PF00370">
    <property type="entry name" value="FGGY_N"/>
    <property type="match status" value="1"/>
</dbReference>
<dbReference type="AlphaFoldDB" id="R4YLW7"/>
<proteinExistence type="inferred from homology"/>
<evidence type="ECO:0000256" key="1">
    <source>
        <dbReference type="ARBA" id="ARBA00009156"/>
    </source>
</evidence>
<dbReference type="Pfam" id="PF02782">
    <property type="entry name" value="FGGY_C"/>
    <property type="match status" value="1"/>
</dbReference>
<dbReference type="STRING" id="698738.OLEAN_C16750"/>
<dbReference type="InterPro" id="IPR018484">
    <property type="entry name" value="FGGY_N"/>
</dbReference>
<dbReference type="EMBL" id="FO203512">
    <property type="protein sequence ID" value="CCK75851.1"/>
    <property type="molecule type" value="Genomic_DNA"/>
</dbReference>
<feature type="domain" description="Carbohydrate kinase FGGY N-terminal" evidence="4">
    <location>
        <begin position="21"/>
        <end position="269"/>
    </location>
</feature>
<feature type="domain" description="Carbohydrate kinase FGGY C-terminal" evidence="5">
    <location>
        <begin position="280"/>
        <end position="472"/>
    </location>
</feature>
<dbReference type="KEGG" id="oai:OLEAN_C16750"/>
<protein>
    <submittedName>
        <fullName evidence="6">Carbohydrate kinase family protein</fullName>
    </submittedName>
</protein>
<dbReference type="PANTHER" id="PTHR43095:SF5">
    <property type="entry name" value="XYLULOSE KINASE"/>
    <property type="match status" value="1"/>
</dbReference>
<evidence type="ECO:0000256" key="2">
    <source>
        <dbReference type="ARBA" id="ARBA00022679"/>
    </source>
</evidence>
<sequence>MLSVGVNNNNKKENAVTQSQYVLAIDNGTQSIRALVFDEQGNEVAKSKVNLEAYFSNNPGWAEQDADYYWQSLGQACQDLWAQGIIKPEQIKGVALTTQRYTMINLDADKKPLRPAVVWMDQRRADVEKPLTGVWGFLIKALGLTNVITEMRAKARDNWIQQHQPEIWQKTRHYVSLSTYLTYKLTGQLKDSTGSTMGYLPYDYRKQQWAKKSDLKWKLLAATRDMMPELVKPGELLGEITAEASVFTALPQGLRMIAAASDKACEVLGSGGVEPHVGCLSYGTTATINTSTKKYVETIPFIPPYSAAMPGVYNTEMMVYRGFWMVSWFKTEFAQAEQRKAKELGVETEQLFDELLNQVPAGSMGLMMQPYWSPGVRQPGPEGKGALIGFGDVHKRAHVYRAILEGLAYELRSGKEQIEKRSGTKITCLRVSGGGSQSDAAMQLTADIFGMTAERPHTYEASGLGAAINCFVGLGIYSDYNEAIDKMTRLGDVFEPDLPTVQLYDRLYKEVYKKMYQRMKPLYHSIRDITGYPKK</sequence>
<dbReference type="InterPro" id="IPR018485">
    <property type="entry name" value="FGGY_C"/>
</dbReference>
<evidence type="ECO:0000259" key="4">
    <source>
        <dbReference type="Pfam" id="PF00370"/>
    </source>
</evidence>
<dbReference type="GO" id="GO:0016301">
    <property type="term" value="F:kinase activity"/>
    <property type="evidence" value="ECO:0007669"/>
    <property type="project" value="UniProtKB-KW"/>
</dbReference>